<dbReference type="SUPFAM" id="SSF56747">
    <property type="entry name" value="Prim-pol domain"/>
    <property type="match status" value="2"/>
</dbReference>
<feature type="compositionally biased region" description="Gly residues" evidence="1">
    <location>
        <begin position="108"/>
        <end position="120"/>
    </location>
</feature>
<dbReference type="Proteomes" id="UP001204746">
    <property type="component" value="Unassembled WGS sequence"/>
</dbReference>
<dbReference type="RefSeq" id="WP_256651637.1">
    <property type="nucleotide sequence ID" value="NZ_JANIAA010000012.1"/>
</dbReference>
<feature type="compositionally biased region" description="Basic and acidic residues" evidence="1">
    <location>
        <begin position="131"/>
        <end position="142"/>
    </location>
</feature>
<comment type="caution">
    <text evidence="4">The sequence shown here is derived from an EMBL/GenBank/DDBJ whole genome shotgun (WGS) entry which is preliminary data.</text>
</comment>
<dbReference type="Pfam" id="PF09250">
    <property type="entry name" value="Prim-Pol"/>
    <property type="match status" value="2"/>
</dbReference>
<dbReference type="CDD" id="cd04859">
    <property type="entry name" value="Prim_Pol"/>
    <property type="match status" value="1"/>
</dbReference>
<evidence type="ECO:0000259" key="2">
    <source>
        <dbReference type="SMART" id="SM00942"/>
    </source>
</evidence>
<organism evidence="4 5">
    <name type="scientific">Streptomyces rugosispiralis</name>
    <dbReference type="NCBI Taxonomy" id="2967341"/>
    <lineage>
        <taxon>Bacteria</taxon>
        <taxon>Bacillati</taxon>
        <taxon>Actinomycetota</taxon>
        <taxon>Actinomycetes</taxon>
        <taxon>Kitasatosporales</taxon>
        <taxon>Streptomycetaceae</taxon>
        <taxon>Streptomyces</taxon>
    </lineage>
</organism>
<evidence type="ECO:0000313" key="5">
    <source>
        <dbReference type="Proteomes" id="UP001204746"/>
    </source>
</evidence>
<dbReference type="EMBL" id="JANIAA010000012">
    <property type="protein sequence ID" value="MCQ8190635.1"/>
    <property type="molecule type" value="Genomic_DNA"/>
</dbReference>
<feature type="domain" description="Primase C-terminal 1" evidence="2">
    <location>
        <begin position="321"/>
        <end position="383"/>
    </location>
</feature>
<dbReference type="SMART" id="SM00942">
    <property type="entry name" value="PriCT_1"/>
    <property type="match status" value="1"/>
</dbReference>
<feature type="domain" description="DNA primase/polymerase bifunctional N-terminal" evidence="3">
    <location>
        <begin position="13"/>
        <end position="288"/>
    </location>
</feature>
<protein>
    <submittedName>
        <fullName evidence="4">Bifunctional DNA primase/polymerase</fullName>
    </submittedName>
</protein>
<dbReference type="InterPro" id="IPR015330">
    <property type="entry name" value="DNA_primase/pol_bifunc_N"/>
</dbReference>
<dbReference type="SMART" id="SM00943">
    <property type="entry name" value="Prim-Pol"/>
    <property type="match status" value="1"/>
</dbReference>
<feature type="compositionally biased region" description="Low complexity" evidence="1">
    <location>
        <begin position="163"/>
        <end position="174"/>
    </location>
</feature>
<name>A0ABT1V1K9_9ACTN</name>
<gene>
    <name evidence="4" type="ORF">NP777_20615</name>
</gene>
<evidence type="ECO:0000259" key="3">
    <source>
        <dbReference type="SMART" id="SM00943"/>
    </source>
</evidence>
<dbReference type="InterPro" id="IPR014820">
    <property type="entry name" value="PriCT_1"/>
</dbReference>
<evidence type="ECO:0000313" key="4">
    <source>
        <dbReference type="EMBL" id="MCQ8190635.1"/>
    </source>
</evidence>
<accession>A0ABT1V1K9</accession>
<sequence length="392" mass="40023">MANPALAHALAHALTAAAHGFRVIPLTRAKLPAVRSPHHHDPAPLPCHGECGRLGHGVHDASAEPDAIRALFAAAPWATGYGIACGCAPYHLIGIDLDVRGVRPGSPGAPGGPQGSGGAGDTDARAGGTGKTERAERAERAGATKRAGAESGTAERAERSEAESGTAERAGATERPGTAERAGAAESPDASRKERTDGLAALARLAREHAFAIPRTVTVLTPSGGRHLWLCGPPGLAVPNSAGRLAPGIDIRGLGGYLVGPGSYASHGGYRLAPGSPAWAPAPVPTALLRLLAPPRPAPPRSYRPGPLFPEPHPAALEGLVRFVRASREGQRNDRLFWAACRAYETGAGPELAPALIEAALDTGLPAREARATVASAARSAARHLQPPDACA</sequence>
<keyword evidence="5" id="KW-1185">Reference proteome</keyword>
<feature type="compositionally biased region" description="Basic and acidic residues" evidence="1">
    <location>
        <begin position="153"/>
        <end position="162"/>
    </location>
</feature>
<reference evidence="4 5" key="1">
    <citation type="submission" date="2022-07" db="EMBL/GenBank/DDBJ databases">
        <authorList>
            <person name="Phongsopitanun W."/>
            <person name="Tanasupawat S."/>
        </authorList>
    </citation>
    <scope>NUCLEOTIDE SEQUENCE [LARGE SCALE GENOMIC DNA]</scope>
    <source>
        <strain evidence="4 5">RCU-064</strain>
    </source>
</reference>
<feature type="region of interest" description="Disordered" evidence="1">
    <location>
        <begin position="103"/>
        <end position="196"/>
    </location>
</feature>
<evidence type="ECO:0000256" key="1">
    <source>
        <dbReference type="SAM" id="MobiDB-lite"/>
    </source>
</evidence>
<proteinExistence type="predicted"/>